<reference evidence="1" key="1">
    <citation type="submission" date="2019-10" db="EMBL/GenBank/DDBJ databases">
        <title>Lactobacillus agilis SN811 Whole Genome Sequencing Project.</title>
        <authorList>
            <person name="Suzuki S."/>
            <person name="Endo A."/>
            <person name="Maeno S."/>
            <person name="Shiwa Y."/>
            <person name="Matsutani M."/>
            <person name="Kajikawa A."/>
        </authorList>
    </citation>
    <scope>NUCLEOTIDE SEQUENCE</scope>
    <source>
        <strain evidence="1">SN811</strain>
    </source>
</reference>
<gene>
    <name evidence="1" type="ORF">SN811_14550</name>
</gene>
<evidence type="ECO:0000313" key="1">
    <source>
        <dbReference type="EMBL" id="GET12955.1"/>
    </source>
</evidence>
<organism evidence="1">
    <name type="scientific">Ligilactobacillus agilis</name>
    <dbReference type="NCBI Taxonomy" id="1601"/>
    <lineage>
        <taxon>Bacteria</taxon>
        <taxon>Bacillati</taxon>
        <taxon>Bacillota</taxon>
        <taxon>Bacilli</taxon>
        <taxon>Lactobacillales</taxon>
        <taxon>Lactobacillaceae</taxon>
        <taxon>Ligilactobacillus</taxon>
    </lineage>
</organism>
<protein>
    <submittedName>
        <fullName evidence="1">Uncharacterized protein</fullName>
    </submittedName>
</protein>
<dbReference type="Proteomes" id="UP000494160">
    <property type="component" value="Unassembled WGS sequence"/>
</dbReference>
<dbReference type="EMBL" id="BLAP01000058">
    <property type="protein sequence ID" value="GET12955.1"/>
    <property type="molecule type" value="Genomic_DNA"/>
</dbReference>
<comment type="caution">
    <text evidence="1">The sequence shown here is derived from an EMBL/GenBank/DDBJ whole genome shotgun (WGS) entry which is preliminary data.</text>
</comment>
<sequence length="69" mass="8017">MRGLFFTYIIWDMQARKWGDDGAAFKNVNHHAFICSRFSNGLRGNYYETKRYVVDALFNFAFGGRVLVG</sequence>
<proteinExistence type="predicted"/>
<dbReference type="AlphaFoldDB" id="A0A6F9YIQ0"/>
<accession>A0A6F9YIQ0</accession>
<name>A0A6F9YIQ0_9LACO</name>